<evidence type="ECO:0000313" key="1">
    <source>
        <dbReference type="EMBL" id="KAH3846290.1"/>
    </source>
</evidence>
<evidence type="ECO:0000313" key="2">
    <source>
        <dbReference type="Proteomes" id="UP000828390"/>
    </source>
</evidence>
<comment type="caution">
    <text evidence="1">The sequence shown here is derived from an EMBL/GenBank/DDBJ whole genome shotgun (WGS) entry which is preliminary data.</text>
</comment>
<organism evidence="1 2">
    <name type="scientific">Dreissena polymorpha</name>
    <name type="common">Zebra mussel</name>
    <name type="synonym">Mytilus polymorpha</name>
    <dbReference type="NCBI Taxonomy" id="45954"/>
    <lineage>
        <taxon>Eukaryota</taxon>
        <taxon>Metazoa</taxon>
        <taxon>Spiralia</taxon>
        <taxon>Lophotrochozoa</taxon>
        <taxon>Mollusca</taxon>
        <taxon>Bivalvia</taxon>
        <taxon>Autobranchia</taxon>
        <taxon>Heteroconchia</taxon>
        <taxon>Euheterodonta</taxon>
        <taxon>Imparidentia</taxon>
        <taxon>Neoheterodontei</taxon>
        <taxon>Myida</taxon>
        <taxon>Dreissenoidea</taxon>
        <taxon>Dreissenidae</taxon>
        <taxon>Dreissena</taxon>
    </lineage>
</organism>
<name>A0A9D4KUC9_DREPO</name>
<gene>
    <name evidence="1" type="ORF">DPMN_088590</name>
</gene>
<reference evidence="1" key="1">
    <citation type="journal article" date="2019" name="bioRxiv">
        <title>The Genome of the Zebra Mussel, Dreissena polymorpha: A Resource for Invasive Species Research.</title>
        <authorList>
            <person name="McCartney M.A."/>
            <person name="Auch B."/>
            <person name="Kono T."/>
            <person name="Mallez S."/>
            <person name="Zhang Y."/>
            <person name="Obille A."/>
            <person name="Becker A."/>
            <person name="Abrahante J.E."/>
            <person name="Garbe J."/>
            <person name="Badalamenti J.P."/>
            <person name="Herman A."/>
            <person name="Mangelson H."/>
            <person name="Liachko I."/>
            <person name="Sullivan S."/>
            <person name="Sone E.D."/>
            <person name="Koren S."/>
            <person name="Silverstein K.A.T."/>
            <person name="Beckman K.B."/>
            <person name="Gohl D.M."/>
        </authorList>
    </citation>
    <scope>NUCLEOTIDE SEQUENCE</scope>
    <source>
        <strain evidence="1">Duluth1</strain>
        <tissue evidence="1">Whole animal</tissue>
    </source>
</reference>
<dbReference type="EMBL" id="JAIWYP010000003">
    <property type="protein sequence ID" value="KAH3846290.1"/>
    <property type="molecule type" value="Genomic_DNA"/>
</dbReference>
<dbReference type="Proteomes" id="UP000828390">
    <property type="component" value="Unassembled WGS sequence"/>
</dbReference>
<keyword evidence="2" id="KW-1185">Reference proteome</keyword>
<sequence>MVFEILAVGEAALLKQKAESEANFRVLSKQKAFEAAAAEIKHEALMDIQFKLQTLPMDTSASEEMDLAVKWPSSRQHARTYNTIQLLTKFGEDRTKFSGQTNQLTDRQSDSYIAPITNGNGGIFSD</sequence>
<protein>
    <submittedName>
        <fullName evidence="1">Uncharacterized protein</fullName>
    </submittedName>
</protein>
<accession>A0A9D4KUC9</accession>
<proteinExistence type="predicted"/>
<reference evidence="1" key="2">
    <citation type="submission" date="2020-11" db="EMBL/GenBank/DDBJ databases">
        <authorList>
            <person name="McCartney M.A."/>
            <person name="Auch B."/>
            <person name="Kono T."/>
            <person name="Mallez S."/>
            <person name="Becker A."/>
            <person name="Gohl D.M."/>
            <person name="Silverstein K.A.T."/>
            <person name="Koren S."/>
            <person name="Bechman K.B."/>
            <person name="Herman A."/>
            <person name="Abrahante J.E."/>
            <person name="Garbe J."/>
        </authorList>
    </citation>
    <scope>NUCLEOTIDE SEQUENCE</scope>
    <source>
        <strain evidence="1">Duluth1</strain>
        <tissue evidence="1">Whole animal</tissue>
    </source>
</reference>
<dbReference type="AlphaFoldDB" id="A0A9D4KUC9"/>